<organism evidence="1 2">
    <name type="scientific">Passalora fulva</name>
    <name type="common">Tomato leaf mold</name>
    <name type="synonym">Cladosporium fulvum</name>
    <dbReference type="NCBI Taxonomy" id="5499"/>
    <lineage>
        <taxon>Eukaryota</taxon>
        <taxon>Fungi</taxon>
        <taxon>Dikarya</taxon>
        <taxon>Ascomycota</taxon>
        <taxon>Pezizomycotina</taxon>
        <taxon>Dothideomycetes</taxon>
        <taxon>Dothideomycetidae</taxon>
        <taxon>Mycosphaerellales</taxon>
        <taxon>Mycosphaerellaceae</taxon>
        <taxon>Fulvia</taxon>
    </lineage>
</organism>
<name>A0A9Q8PEZ8_PASFU</name>
<dbReference type="AlphaFoldDB" id="A0A9Q8PEZ8"/>
<sequence>MTPSWDTFANELQNDLFVRITVSEVGLNDTVYRVSYLTLKHAAPELAKQVVDLDRYQYAFSGKELKLDYPKSPEVHIALYYIIHKELPSDLLSERDHEEIAIKCWCFGHQFKMAHFQNAVMRKVLLYLQSSNLSLDAIATAFKTLQQGSVMRRLLAEELVVGIRDRERSYGELKQFEGIGGFLTEFVKAMDEYDDDEIDTDKRLDDDRVGAYLV</sequence>
<dbReference type="Proteomes" id="UP000756132">
    <property type="component" value="Chromosome 8"/>
</dbReference>
<keyword evidence="2" id="KW-1185">Reference proteome</keyword>
<gene>
    <name evidence="1" type="ORF">CLAFUR5_10973</name>
</gene>
<proteinExistence type="predicted"/>
<evidence type="ECO:0000313" key="2">
    <source>
        <dbReference type="Proteomes" id="UP000756132"/>
    </source>
</evidence>
<accession>A0A9Q8PEZ8</accession>
<reference evidence="1" key="1">
    <citation type="submission" date="2021-12" db="EMBL/GenBank/DDBJ databases">
        <authorList>
            <person name="Zaccaron A."/>
            <person name="Stergiopoulos I."/>
        </authorList>
    </citation>
    <scope>NUCLEOTIDE SEQUENCE</scope>
    <source>
        <strain evidence="1">Race5_Kim</strain>
    </source>
</reference>
<dbReference type="KEGG" id="ffu:CLAFUR5_10973"/>
<dbReference type="EMBL" id="CP090170">
    <property type="protein sequence ID" value="UJO21273.1"/>
    <property type="molecule type" value="Genomic_DNA"/>
</dbReference>
<reference evidence="1" key="2">
    <citation type="journal article" date="2022" name="Microb. Genom.">
        <title>A chromosome-scale genome assembly of the tomato pathogen Cladosporium fulvum reveals a compartmentalized genome architecture and the presence of a dispensable chromosome.</title>
        <authorList>
            <person name="Zaccaron A.Z."/>
            <person name="Chen L.H."/>
            <person name="Samaras A."/>
            <person name="Stergiopoulos I."/>
        </authorList>
    </citation>
    <scope>NUCLEOTIDE SEQUENCE</scope>
    <source>
        <strain evidence="1">Race5_Kim</strain>
    </source>
</reference>
<evidence type="ECO:0000313" key="1">
    <source>
        <dbReference type="EMBL" id="UJO21273.1"/>
    </source>
</evidence>
<protein>
    <submittedName>
        <fullName evidence="1">Uncharacterized protein</fullName>
    </submittedName>
</protein>
<dbReference type="RefSeq" id="XP_047765639.1">
    <property type="nucleotide sequence ID" value="XM_047910121.1"/>
</dbReference>
<dbReference type="GeneID" id="71990851"/>